<dbReference type="RefSeq" id="WP_106138106.1">
    <property type="nucleotide sequence ID" value="NZ_PVTE01000009.1"/>
</dbReference>
<protein>
    <submittedName>
        <fullName evidence="2">Uncharacterized protein</fullName>
    </submittedName>
</protein>
<comment type="caution">
    <text evidence="2">The sequence shown here is derived from an EMBL/GenBank/DDBJ whole genome shotgun (WGS) entry which is preliminary data.</text>
</comment>
<evidence type="ECO:0000256" key="1">
    <source>
        <dbReference type="SAM" id="Phobius"/>
    </source>
</evidence>
<dbReference type="AlphaFoldDB" id="A0A2T0SYD9"/>
<evidence type="ECO:0000313" key="3">
    <source>
        <dbReference type="Proteomes" id="UP000238375"/>
    </source>
</evidence>
<keyword evidence="3" id="KW-1185">Reference proteome</keyword>
<feature type="transmembrane region" description="Helical" evidence="1">
    <location>
        <begin position="6"/>
        <end position="26"/>
    </location>
</feature>
<sequence>MKLLRLIHVLTSLAVAYSGFLIMRFGDVVPAKWALPLTTMLIGFPTMLIGIGAGVVYLLSLLWLIVAYEPQLDAVEPKKIKARFTILLSLIAFDGTAHCLLRPHPRPTRLTFTDPVIAVRDSMRVLRQLCESVDKKHFYGYYVGPDSTLVFSRYLTHHRQDSLSLHNVPRTRLTASLGVYLGRIDTVTSANSGFDSIKKDTVIRMLSLLKFLNRNQVRGVIHDGPDWKYPYGMDDYRDSSRWFNRDKEEEQYLFIYNTPKDTIGYSTYSFIRNRNNHMILYEGRRNR</sequence>
<dbReference type="Proteomes" id="UP000238375">
    <property type="component" value="Unassembled WGS sequence"/>
</dbReference>
<dbReference type="EMBL" id="PVTE01000009">
    <property type="protein sequence ID" value="PRY38373.1"/>
    <property type="molecule type" value="Genomic_DNA"/>
</dbReference>
<keyword evidence="1" id="KW-0472">Membrane</keyword>
<evidence type="ECO:0000313" key="2">
    <source>
        <dbReference type="EMBL" id="PRY38373.1"/>
    </source>
</evidence>
<organism evidence="2 3">
    <name type="scientific">Spirosoma oryzae</name>
    <dbReference type="NCBI Taxonomy" id="1469603"/>
    <lineage>
        <taxon>Bacteria</taxon>
        <taxon>Pseudomonadati</taxon>
        <taxon>Bacteroidota</taxon>
        <taxon>Cytophagia</taxon>
        <taxon>Cytophagales</taxon>
        <taxon>Cytophagaceae</taxon>
        <taxon>Spirosoma</taxon>
    </lineage>
</organism>
<proteinExistence type="predicted"/>
<keyword evidence="1" id="KW-0812">Transmembrane</keyword>
<keyword evidence="1" id="KW-1133">Transmembrane helix</keyword>
<dbReference type="OrthoDB" id="946624at2"/>
<reference evidence="2 3" key="1">
    <citation type="submission" date="2018-03" db="EMBL/GenBank/DDBJ databases">
        <title>Genomic Encyclopedia of Archaeal and Bacterial Type Strains, Phase II (KMG-II): from individual species to whole genera.</title>
        <authorList>
            <person name="Goeker M."/>
        </authorList>
    </citation>
    <scope>NUCLEOTIDE SEQUENCE [LARGE SCALE GENOMIC DNA]</scope>
    <source>
        <strain evidence="2 3">DSM 28354</strain>
    </source>
</reference>
<gene>
    <name evidence="2" type="ORF">CLV58_109100</name>
</gene>
<name>A0A2T0SYD9_9BACT</name>
<accession>A0A2T0SYD9</accession>
<feature type="transmembrane region" description="Helical" evidence="1">
    <location>
        <begin position="47"/>
        <end position="68"/>
    </location>
</feature>